<name>A0ABR4DY63_9PEZI</name>
<evidence type="ECO:0000256" key="1">
    <source>
        <dbReference type="ARBA" id="ARBA00022722"/>
    </source>
</evidence>
<gene>
    <name evidence="4" type="ORF">FJTKL_02549</name>
</gene>
<sequence length="163" mass="18526">MFRMSPPKKTVQQKLSLNPYKNNKVSDPDEEYYQAKTKFVSMESDNRIGAKAIARQLANAPSPRDTGKSGYPHKFYNEPGETQSPQLVRTDSAASSTTSLHEYPVFSDSHTYKYQKKPRGNPGHIRGITNQNKRFKSVVAHNGEDGEPNRGDMHWVEKEARKQ</sequence>
<comment type="caution">
    <text evidence="4">The sequence shown here is derived from an EMBL/GenBank/DDBJ whole genome shotgun (WGS) entry which is preliminary data.</text>
</comment>
<proteinExistence type="predicted"/>
<evidence type="ECO:0000313" key="4">
    <source>
        <dbReference type="EMBL" id="KAL2275100.1"/>
    </source>
</evidence>
<accession>A0ABR4DY63</accession>
<dbReference type="Proteomes" id="UP001600888">
    <property type="component" value="Unassembled WGS sequence"/>
</dbReference>
<dbReference type="InterPro" id="IPR016191">
    <property type="entry name" value="Ribonuclease/ribotoxin"/>
</dbReference>
<evidence type="ECO:0000256" key="3">
    <source>
        <dbReference type="SAM" id="MobiDB-lite"/>
    </source>
</evidence>
<feature type="region of interest" description="Disordered" evidence="3">
    <location>
        <begin position="56"/>
        <end position="102"/>
    </location>
</feature>
<dbReference type="EMBL" id="JBAWTH010000142">
    <property type="protein sequence ID" value="KAL2275100.1"/>
    <property type="molecule type" value="Genomic_DNA"/>
</dbReference>
<evidence type="ECO:0000256" key="2">
    <source>
        <dbReference type="ARBA" id="ARBA00022801"/>
    </source>
</evidence>
<keyword evidence="1" id="KW-0540">Nuclease</keyword>
<keyword evidence="5" id="KW-1185">Reference proteome</keyword>
<feature type="region of interest" description="Disordered" evidence="3">
    <location>
        <begin position="1"/>
        <end position="29"/>
    </location>
</feature>
<protein>
    <submittedName>
        <fullName evidence="4">Uncharacterized protein</fullName>
    </submittedName>
</protein>
<reference evidence="4 5" key="1">
    <citation type="submission" date="2024-03" db="EMBL/GenBank/DDBJ databases">
        <title>A high-quality draft genome sequence of Diaporthe vaccinii, a causative agent of upright dieback and viscid rot disease in cranberry plants.</title>
        <authorList>
            <person name="Sarrasin M."/>
            <person name="Lang B.F."/>
            <person name="Burger G."/>
        </authorList>
    </citation>
    <scope>NUCLEOTIDE SEQUENCE [LARGE SCALE GENOMIC DNA]</scope>
    <source>
        <strain evidence="4 5">IS7</strain>
    </source>
</reference>
<feature type="region of interest" description="Disordered" evidence="3">
    <location>
        <begin position="140"/>
        <end position="163"/>
    </location>
</feature>
<feature type="compositionally biased region" description="Polar residues" evidence="3">
    <location>
        <begin position="10"/>
        <end position="25"/>
    </location>
</feature>
<dbReference type="Gene3D" id="3.10.450.30">
    <property type="entry name" value="Microbial ribonucleases"/>
    <property type="match status" value="1"/>
</dbReference>
<feature type="compositionally biased region" description="Basic and acidic residues" evidence="3">
    <location>
        <begin position="142"/>
        <end position="163"/>
    </location>
</feature>
<dbReference type="InterPro" id="IPR000026">
    <property type="entry name" value="N1-like"/>
</dbReference>
<dbReference type="Pfam" id="PF00545">
    <property type="entry name" value="Ribonuclease"/>
    <property type="match status" value="1"/>
</dbReference>
<evidence type="ECO:0000313" key="5">
    <source>
        <dbReference type="Proteomes" id="UP001600888"/>
    </source>
</evidence>
<organism evidence="4 5">
    <name type="scientific">Diaporthe vaccinii</name>
    <dbReference type="NCBI Taxonomy" id="105482"/>
    <lineage>
        <taxon>Eukaryota</taxon>
        <taxon>Fungi</taxon>
        <taxon>Dikarya</taxon>
        <taxon>Ascomycota</taxon>
        <taxon>Pezizomycotina</taxon>
        <taxon>Sordariomycetes</taxon>
        <taxon>Sordariomycetidae</taxon>
        <taxon>Diaporthales</taxon>
        <taxon>Diaporthaceae</taxon>
        <taxon>Diaporthe</taxon>
        <taxon>Diaporthe eres species complex</taxon>
    </lineage>
</organism>
<dbReference type="SUPFAM" id="SSF53933">
    <property type="entry name" value="Microbial ribonucleases"/>
    <property type="match status" value="1"/>
</dbReference>
<feature type="compositionally biased region" description="Polar residues" evidence="3">
    <location>
        <begin position="80"/>
        <end position="100"/>
    </location>
</feature>
<keyword evidence="2" id="KW-0378">Hydrolase</keyword>